<dbReference type="PANTHER" id="PTHR39179">
    <property type="entry name" value="SPORE COAT PROTEIN I"/>
    <property type="match status" value="1"/>
</dbReference>
<dbReference type="EMBL" id="JAGIKX010000007">
    <property type="protein sequence ID" value="MBP2257315.1"/>
    <property type="molecule type" value="Genomic_DNA"/>
</dbReference>
<evidence type="ECO:0000313" key="1">
    <source>
        <dbReference type="EMBL" id="MBP2257315.1"/>
    </source>
</evidence>
<proteinExistence type="predicted"/>
<gene>
    <name evidence="1" type="ORF">J2Z81_001263</name>
</gene>
<name>A0ABS4S8I6_9BACI</name>
<dbReference type="Gene3D" id="3.90.1200.10">
    <property type="match status" value="1"/>
</dbReference>
<keyword evidence="2" id="KW-1185">Reference proteome</keyword>
<evidence type="ECO:0000313" key="2">
    <source>
        <dbReference type="Proteomes" id="UP001519294"/>
    </source>
</evidence>
<dbReference type="SUPFAM" id="SSF56112">
    <property type="entry name" value="Protein kinase-like (PK-like)"/>
    <property type="match status" value="1"/>
</dbReference>
<accession>A0ABS4S8I6</accession>
<dbReference type="PANTHER" id="PTHR39179:SF2">
    <property type="entry name" value="ENDOSPORE COAT-ASSOCIATED PROTEIN YUTH"/>
    <property type="match status" value="1"/>
</dbReference>
<protein>
    <submittedName>
        <fullName evidence="1">Spore coat protein YutH</fullName>
    </submittedName>
</protein>
<keyword evidence="1" id="KW-0167">Capsid protein</keyword>
<dbReference type="InterPro" id="IPR047175">
    <property type="entry name" value="CotS-like"/>
</dbReference>
<organism evidence="1 2">
    <name type="scientific">Virgibacillus alimentarius</name>
    <dbReference type="NCBI Taxonomy" id="698769"/>
    <lineage>
        <taxon>Bacteria</taxon>
        <taxon>Bacillati</taxon>
        <taxon>Bacillota</taxon>
        <taxon>Bacilli</taxon>
        <taxon>Bacillales</taxon>
        <taxon>Bacillaceae</taxon>
        <taxon>Virgibacillus</taxon>
    </lineage>
</organism>
<keyword evidence="1" id="KW-0946">Virion</keyword>
<dbReference type="InterPro" id="IPR011009">
    <property type="entry name" value="Kinase-like_dom_sf"/>
</dbReference>
<reference evidence="1 2" key="1">
    <citation type="submission" date="2021-03" db="EMBL/GenBank/DDBJ databases">
        <title>Genomic Encyclopedia of Type Strains, Phase IV (KMG-IV): sequencing the most valuable type-strain genomes for metagenomic binning, comparative biology and taxonomic classification.</title>
        <authorList>
            <person name="Goeker M."/>
        </authorList>
    </citation>
    <scope>NUCLEOTIDE SEQUENCE [LARGE SCALE GENOMIC DNA]</scope>
    <source>
        <strain evidence="1 2">DSM 25790</strain>
    </source>
</reference>
<dbReference type="Proteomes" id="UP001519294">
    <property type="component" value="Unassembled WGS sequence"/>
</dbReference>
<sequence length="323" mass="38826">MEEMLNRDYAVYIRDKITINGKLGFIDNAYTYFIISSENKEMIHMEQAALAYFLVEKGLYHTAKPIQNMDGNWFTTYQNKSYMVVQVQSPQTNYIESHGHSLANFHLMNAAYHYEPQNISSYGQWKNLWIHKLTIFENRIIHEAKRKHTCYYRLLMDILPYIIGMSENAIQYIQETTEDYRYDEGDQGTITFQRYDDHLLKPVIWVNDLMYDHPTRDLAEYIRTKLFLNQANKELRSFMDDYQSLRPLSIFSWRLLYGRLIFPITFYDLIEESFFTEKNDQTYFTKMENLIEKQSIYEQNLSSFFIEMGLQHEALHIPVLHWL</sequence>
<comment type="caution">
    <text evidence="1">The sequence shown here is derived from an EMBL/GenBank/DDBJ whole genome shotgun (WGS) entry which is preliminary data.</text>
</comment>